<dbReference type="Proteomes" id="UP000266841">
    <property type="component" value="Unassembled WGS sequence"/>
</dbReference>
<dbReference type="GO" id="GO:0015074">
    <property type="term" value="P:DNA integration"/>
    <property type="evidence" value="ECO:0007669"/>
    <property type="project" value="InterPro"/>
</dbReference>
<protein>
    <recommendedName>
        <fullName evidence="4">Tyr recombinase domain-containing protein</fullName>
    </recommendedName>
</protein>
<evidence type="ECO:0000313" key="3">
    <source>
        <dbReference type="Proteomes" id="UP000266841"/>
    </source>
</evidence>
<keyword evidence="3" id="KW-1185">Reference proteome</keyword>
<dbReference type="Gene3D" id="1.10.443.10">
    <property type="entry name" value="Intergrase catalytic core"/>
    <property type="match status" value="1"/>
</dbReference>
<evidence type="ECO:0000256" key="1">
    <source>
        <dbReference type="ARBA" id="ARBA00023172"/>
    </source>
</evidence>
<sequence length="547" mass="62699">MVDRDPSGRARSDSSLDAAGGYSVDMQFFWYLAWPETVRRNTLRYVTRIRAEDGTITSINVLEYAAIIITKAAATHFFTKRTARTDDPYPTVFYEADNSTAESWAVKGLSGTTLLSSFSPESRAALQHYGRFVVRELHRSSRGKQKNIEQSRQDHYVRFTALMKLPDPCMPSSPPCERNYFLACYAVSLAQGKNLRNQIIRGSTVSNYLSAACSLLDDRRLPYTCKDDYLGVILKSLKDYDEVQNRRHMICDGMMLWLDKEAKRYDVDSPFASIVDWIKLGRYGAFRKSEWCQSSQKKYARIDGWPGDPSLAFTWGDFTFFDKHKRKLDFDNITADNVYFVRIRWRKQKNNDNGQEITYARDEALPSFCPVLAALRIVKRAIRLGDEPTEPLAVARHPRSNKRIYITASLATAVIRSAAKAVYGLSDDDPELKKWSCHSIRVTAANLLHRERFSDSYIQSRLRWKSTSFLKYLRNTFYTATQHTRHLKISDSNLPPRGSAATEKPIFTNRSSTLSARLLLKNTLHTLTTGFSQIHPNCKVPHYTYLP</sequence>
<comment type="caution">
    <text evidence="2">The sequence shown here is derived from an EMBL/GenBank/DDBJ whole genome shotgun (WGS) entry which is preliminary data.</text>
</comment>
<gene>
    <name evidence="2" type="ORF">THAOC_20430</name>
</gene>
<accession>K0S3D3</accession>
<proteinExistence type="predicted"/>
<dbReference type="InterPro" id="IPR013762">
    <property type="entry name" value="Integrase-like_cat_sf"/>
</dbReference>
<dbReference type="SUPFAM" id="SSF56349">
    <property type="entry name" value="DNA breaking-rejoining enzymes"/>
    <property type="match status" value="1"/>
</dbReference>
<reference evidence="2 3" key="1">
    <citation type="journal article" date="2012" name="Genome Biol.">
        <title>Genome and low-iron response of an oceanic diatom adapted to chronic iron limitation.</title>
        <authorList>
            <person name="Lommer M."/>
            <person name="Specht M."/>
            <person name="Roy A.S."/>
            <person name="Kraemer L."/>
            <person name="Andreson R."/>
            <person name="Gutowska M.A."/>
            <person name="Wolf J."/>
            <person name="Bergner S.V."/>
            <person name="Schilhabel M.B."/>
            <person name="Klostermeier U.C."/>
            <person name="Beiko R.G."/>
            <person name="Rosenstiel P."/>
            <person name="Hippler M."/>
            <person name="Laroche J."/>
        </authorList>
    </citation>
    <scope>NUCLEOTIDE SEQUENCE [LARGE SCALE GENOMIC DNA]</scope>
    <source>
        <strain evidence="2 3">CCMP1005</strain>
    </source>
</reference>
<dbReference type="InterPro" id="IPR011010">
    <property type="entry name" value="DNA_brk_join_enz"/>
</dbReference>
<dbReference type="GO" id="GO:0003677">
    <property type="term" value="F:DNA binding"/>
    <property type="evidence" value="ECO:0007669"/>
    <property type="project" value="InterPro"/>
</dbReference>
<evidence type="ECO:0000313" key="2">
    <source>
        <dbReference type="EMBL" id="EJK59359.1"/>
    </source>
</evidence>
<dbReference type="EMBL" id="AGNL01023054">
    <property type="protein sequence ID" value="EJK59359.1"/>
    <property type="molecule type" value="Genomic_DNA"/>
</dbReference>
<keyword evidence="1" id="KW-0233">DNA recombination</keyword>
<evidence type="ECO:0008006" key="4">
    <source>
        <dbReference type="Google" id="ProtNLM"/>
    </source>
</evidence>
<dbReference type="OrthoDB" id="47573at2759"/>
<organism evidence="2 3">
    <name type="scientific">Thalassiosira oceanica</name>
    <name type="common">Marine diatom</name>
    <dbReference type="NCBI Taxonomy" id="159749"/>
    <lineage>
        <taxon>Eukaryota</taxon>
        <taxon>Sar</taxon>
        <taxon>Stramenopiles</taxon>
        <taxon>Ochrophyta</taxon>
        <taxon>Bacillariophyta</taxon>
        <taxon>Coscinodiscophyceae</taxon>
        <taxon>Thalassiosirophycidae</taxon>
        <taxon>Thalassiosirales</taxon>
        <taxon>Thalassiosiraceae</taxon>
        <taxon>Thalassiosira</taxon>
    </lineage>
</organism>
<dbReference type="AlphaFoldDB" id="K0S3D3"/>
<name>K0S3D3_THAOC</name>
<dbReference type="GO" id="GO:0006310">
    <property type="term" value="P:DNA recombination"/>
    <property type="evidence" value="ECO:0007669"/>
    <property type="project" value="UniProtKB-KW"/>
</dbReference>